<dbReference type="Pfam" id="PF03865">
    <property type="entry name" value="ShlB"/>
    <property type="match status" value="1"/>
</dbReference>
<keyword evidence="1" id="KW-1134">Transmembrane beta strand</keyword>
<evidence type="ECO:0000256" key="1">
    <source>
        <dbReference type="ARBA" id="ARBA00022452"/>
    </source>
</evidence>
<evidence type="ECO:0000256" key="2">
    <source>
        <dbReference type="ARBA" id="ARBA00022692"/>
    </source>
</evidence>
<organism evidence="8 9">
    <name type="scientific">Trinickia dinghuensis</name>
    <dbReference type="NCBI Taxonomy" id="2291023"/>
    <lineage>
        <taxon>Bacteria</taxon>
        <taxon>Pseudomonadati</taxon>
        <taxon>Pseudomonadota</taxon>
        <taxon>Betaproteobacteria</taxon>
        <taxon>Burkholderiales</taxon>
        <taxon>Burkholderiaceae</taxon>
        <taxon>Trinickia</taxon>
    </lineage>
</organism>
<keyword evidence="3" id="KW-0998">Cell outer membrane</keyword>
<evidence type="ECO:0000259" key="6">
    <source>
        <dbReference type="Pfam" id="PF03865"/>
    </source>
</evidence>
<feature type="domain" description="Haemolysin activator HlyB C-terminal" evidence="6">
    <location>
        <begin position="212"/>
        <end position="525"/>
    </location>
</feature>
<keyword evidence="2" id="KW-0812">Transmembrane</keyword>
<keyword evidence="5" id="KW-0732">Signal</keyword>
<dbReference type="Gene3D" id="2.40.160.50">
    <property type="entry name" value="membrane protein fhac: a member of the omp85/tpsb transporter family"/>
    <property type="match status" value="1"/>
</dbReference>
<evidence type="ECO:0000256" key="5">
    <source>
        <dbReference type="SAM" id="SignalP"/>
    </source>
</evidence>
<proteinExistence type="predicted"/>
<sequence length="565" mass="58082">MTRSTRGRLARRPLFAALVGALSPVAAHAAGPVIPNAGTMLQQSQPAVSPGPSANRPGLSIEQPAGSTLPSSMPFEVEHIQITGNSKIDTATLHALVASSEGKQLTLPELGALALRITDYYHAHGYPLARAIVPAQTLTGGVVRIEVIEARYGKIELDNHSRVGDALLQATLGGLQSGAVVTQAQMDRALLLLSDIPGLAVNATLKPGAAVGTSDLDVATSSASMVTGSVTADDYNNAYSGRPRLAATVSVLNPLHHGDELSVSGLTSGADMNYGRVGYDTLLNGEGTRLGASFSALDYRLGGSLSPLNAHGTAQVTSADVRQPLIRSRNLNVYAGLEYDHLSLDDEIGANGTATRRHLDNVTTTLSGDVRDAVLAGAVSVWSLSWTYGHVSFDNAAAQAVDASGASTQGGFSKWSLSATRLQDLGGGNALYLSISGQLASGNLDSSQQLVVGGPGSVRAYDVNAVSGDDGGVVTLELRHTMPQAWYGQWQAIAFVDAAHVSINRNGFEAGSNSANLGGAGVGVNWAGPHGTSVSASVATPVGARPVQAGSTSSVRGWVQLSKAF</sequence>
<dbReference type="Pfam" id="PF08479">
    <property type="entry name" value="POTRA_2"/>
    <property type="match status" value="1"/>
</dbReference>
<evidence type="ECO:0000313" key="8">
    <source>
        <dbReference type="EMBL" id="RDU99589.1"/>
    </source>
</evidence>
<reference evidence="8 9" key="1">
    <citation type="submission" date="2018-08" db="EMBL/GenBank/DDBJ databases">
        <title>Paraburkholderia sp. DHOM06 isolated from forest soil.</title>
        <authorList>
            <person name="Gao Z.-H."/>
            <person name="Qiu L.-H."/>
        </authorList>
    </citation>
    <scope>NUCLEOTIDE SEQUENCE [LARGE SCALE GENOMIC DNA]</scope>
    <source>
        <strain evidence="8 9">DHOM06</strain>
    </source>
</reference>
<dbReference type="GO" id="GO:0008320">
    <property type="term" value="F:protein transmembrane transporter activity"/>
    <property type="evidence" value="ECO:0007669"/>
    <property type="project" value="TreeGrafter"/>
</dbReference>
<dbReference type="OrthoDB" id="572300at2"/>
<name>A0A3D8K2X6_9BURK</name>
<dbReference type="PANTHER" id="PTHR34597:SF1">
    <property type="entry name" value="HEME_HEMOPEXIN TRANSPORTER PROTEIN HUXB"/>
    <property type="match status" value="1"/>
</dbReference>
<feature type="region of interest" description="Disordered" evidence="4">
    <location>
        <begin position="42"/>
        <end position="72"/>
    </location>
</feature>
<keyword evidence="1" id="KW-0472">Membrane</keyword>
<feature type="signal peptide" evidence="5">
    <location>
        <begin position="1"/>
        <end position="29"/>
    </location>
</feature>
<dbReference type="InterPro" id="IPR051544">
    <property type="entry name" value="TPS_OM_transporter"/>
</dbReference>
<evidence type="ECO:0000256" key="3">
    <source>
        <dbReference type="ARBA" id="ARBA00023237"/>
    </source>
</evidence>
<dbReference type="RefSeq" id="WP_115533037.1">
    <property type="nucleotide sequence ID" value="NZ_QRGA01000004.1"/>
</dbReference>
<keyword evidence="9" id="KW-1185">Reference proteome</keyword>
<dbReference type="EMBL" id="QRGA01000004">
    <property type="protein sequence ID" value="RDU99589.1"/>
    <property type="molecule type" value="Genomic_DNA"/>
</dbReference>
<dbReference type="InterPro" id="IPR013686">
    <property type="entry name" value="Polypept-transport_assoc_ShlB"/>
</dbReference>
<gene>
    <name evidence="8" type="ORF">DWV00_08080</name>
</gene>
<evidence type="ECO:0000256" key="4">
    <source>
        <dbReference type="SAM" id="MobiDB-lite"/>
    </source>
</evidence>
<evidence type="ECO:0000259" key="7">
    <source>
        <dbReference type="Pfam" id="PF08479"/>
    </source>
</evidence>
<dbReference type="Gene3D" id="3.10.20.310">
    <property type="entry name" value="membrane protein fhac"/>
    <property type="match status" value="1"/>
</dbReference>
<dbReference type="PANTHER" id="PTHR34597">
    <property type="entry name" value="SLR1661 PROTEIN"/>
    <property type="match status" value="1"/>
</dbReference>
<dbReference type="Proteomes" id="UP000256838">
    <property type="component" value="Unassembled WGS sequence"/>
</dbReference>
<evidence type="ECO:0000313" key="9">
    <source>
        <dbReference type="Proteomes" id="UP000256838"/>
    </source>
</evidence>
<protein>
    <submittedName>
        <fullName evidence="8">ShlB/FhaC/HecB family hemolysin secretion/activation protein</fullName>
    </submittedName>
</protein>
<comment type="caution">
    <text evidence="8">The sequence shown here is derived from an EMBL/GenBank/DDBJ whole genome shotgun (WGS) entry which is preliminary data.</text>
</comment>
<accession>A0A3D8K2X6</accession>
<dbReference type="InterPro" id="IPR005565">
    <property type="entry name" value="Hemolysn_activator_HlyB_C"/>
</dbReference>
<feature type="chain" id="PRO_5017824919" evidence="5">
    <location>
        <begin position="30"/>
        <end position="565"/>
    </location>
</feature>
<dbReference type="GO" id="GO:0098046">
    <property type="term" value="C:type V protein secretion system complex"/>
    <property type="evidence" value="ECO:0007669"/>
    <property type="project" value="TreeGrafter"/>
</dbReference>
<dbReference type="GO" id="GO:0046819">
    <property type="term" value="P:protein secretion by the type V secretion system"/>
    <property type="evidence" value="ECO:0007669"/>
    <property type="project" value="TreeGrafter"/>
</dbReference>
<feature type="domain" description="Polypeptide-transport-associated ShlB-type" evidence="7">
    <location>
        <begin position="75"/>
        <end position="149"/>
    </location>
</feature>
<dbReference type="AlphaFoldDB" id="A0A3D8K2X6"/>